<reference evidence="3" key="1">
    <citation type="submission" date="2013-06" db="EMBL/GenBank/DDBJ databases">
        <authorList>
            <person name="Zhao Q."/>
        </authorList>
    </citation>
    <scope>NUCLEOTIDE SEQUENCE</scope>
    <source>
        <strain evidence="3">cv. W1943</strain>
    </source>
</reference>
<dbReference type="Gramene" id="ORUFI02G03650.1">
    <property type="protein sequence ID" value="ORUFI02G03650.1"/>
    <property type="gene ID" value="ORUFI02G03650"/>
</dbReference>
<organism evidence="2 3">
    <name type="scientific">Oryza rufipogon</name>
    <name type="common">Brownbeard rice</name>
    <name type="synonym">Asian wild rice</name>
    <dbReference type="NCBI Taxonomy" id="4529"/>
    <lineage>
        <taxon>Eukaryota</taxon>
        <taxon>Viridiplantae</taxon>
        <taxon>Streptophyta</taxon>
        <taxon>Embryophyta</taxon>
        <taxon>Tracheophyta</taxon>
        <taxon>Spermatophyta</taxon>
        <taxon>Magnoliopsida</taxon>
        <taxon>Liliopsida</taxon>
        <taxon>Poales</taxon>
        <taxon>Poaceae</taxon>
        <taxon>BOP clade</taxon>
        <taxon>Oryzoideae</taxon>
        <taxon>Oryzeae</taxon>
        <taxon>Oryzinae</taxon>
        <taxon>Oryza</taxon>
    </lineage>
</organism>
<proteinExistence type="predicted"/>
<keyword evidence="3" id="KW-1185">Reference proteome</keyword>
<accession>A0A0E0N9S3</accession>
<evidence type="ECO:0000313" key="2">
    <source>
        <dbReference type="EnsemblPlants" id="ORUFI02G03650.1"/>
    </source>
</evidence>
<feature type="region of interest" description="Disordered" evidence="1">
    <location>
        <begin position="1"/>
        <end position="42"/>
    </location>
</feature>
<protein>
    <submittedName>
        <fullName evidence="2">Uncharacterized protein</fullName>
    </submittedName>
</protein>
<evidence type="ECO:0000313" key="3">
    <source>
        <dbReference type="Proteomes" id="UP000008022"/>
    </source>
</evidence>
<feature type="compositionally biased region" description="Polar residues" evidence="1">
    <location>
        <begin position="1"/>
        <end position="14"/>
    </location>
</feature>
<evidence type="ECO:0000256" key="1">
    <source>
        <dbReference type="SAM" id="MobiDB-lite"/>
    </source>
</evidence>
<dbReference type="Proteomes" id="UP000008022">
    <property type="component" value="Unassembled WGS sequence"/>
</dbReference>
<reference evidence="2" key="2">
    <citation type="submission" date="2015-06" db="UniProtKB">
        <authorList>
            <consortium name="EnsemblPlants"/>
        </authorList>
    </citation>
    <scope>IDENTIFICATION</scope>
</reference>
<sequence>MSEQATAHLQRQETPPTPRSDAPTPRSTDTASSVRLRHPSHQQAAVCIAGPRARRVAVLPLCTTLCPATATASRHEQ</sequence>
<dbReference type="AlphaFoldDB" id="A0A0E0N9S3"/>
<dbReference type="EnsemblPlants" id="ORUFI02G03650.1">
    <property type="protein sequence ID" value="ORUFI02G03650.1"/>
    <property type="gene ID" value="ORUFI02G03650"/>
</dbReference>
<dbReference type="HOGENOM" id="CLU_2642397_0_0_1"/>
<name>A0A0E0N9S3_ORYRU</name>